<feature type="domain" description="Glycosyl hydrolase family 32 N-terminal" evidence="5">
    <location>
        <begin position="15"/>
        <end position="362"/>
    </location>
</feature>
<dbReference type="Gene3D" id="2.60.120.560">
    <property type="entry name" value="Exo-inulinase, domain 1"/>
    <property type="match status" value="1"/>
</dbReference>
<dbReference type="PANTHER" id="PTHR42800:SF3">
    <property type="entry name" value="GLYCOSYL HYDROLASE FAMILY 32 N-TERMINAL DOMAIN-CONTAINING PROTEIN"/>
    <property type="match status" value="1"/>
</dbReference>
<dbReference type="PANTHER" id="PTHR42800">
    <property type="entry name" value="EXOINULINASE INUD (AFU_ORTHOLOGUE AFUA_5G00480)"/>
    <property type="match status" value="1"/>
</dbReference>
<dbReference type="SUPFAM" id="SSF75005">
    <property type="entry name" value="Arabinanase/levansucrase/invertase"/>
    <property type="match status" value="1"/>
</dbReference>
<dbReference type="InterPro" id="IPR001362">
    <property type="entry name" value="Glyco_hydro_32"/>
</dbReference>
<dbReference type="InterPro" id="IPR023296">
    <property type="entry name" value="Glyco_hydro_beta-prop_sf"/>
</dbReference>
<accession>A0A9P9IJL0</accession>
<dbReference type="GO" id="GO:0005737">
    <property type="term" value="C:cytoplasm"/>
    <property type="evidence" value="ECO:0007669"/>
    <property type="project" value="TreeGrafter"/>
</dbReference>
<dbReference type="InterPro" id="IPR013148">
    <property type="entry name" value="Glyco_hydro_32_N"/>
</dbReference>
<organism evidence="7 8">
    <name type="scientific">Dactylonectria estremocensis</name>
    <dbReference type="NCBI Taxonomy" id="1079267"/>
    <lineage>
        <taxon>Eukaryota</taxon>
        <taxon>Fungi</taxon>
        <taxon>Dikarya</taxon>
        <taxon>Ascomycota</taxon>
        <taxon>Pezizomycotina</taxon>
        <taxon>Sordariomycetes</taxon>
        <taxon>Hypocreomycetidae</taxon>
        <taxon>Hypocreales</taxon>
        <taxon>Nectriaceae</taxon>
        <taxon>Dactylonectria</taxon>
    </lineage>
</organism>
<dbReference type="Gene3D" id="2.115.10.20">
    <property type="entry name" value="Glycosyl hydrolase domain, family 43"/>
    <property type="match status" value="1"/>
</dbReference>
<evidence type="ECO:0000256" key="4">
    <source>
        <dbReference type="RuleBase" id="RU362110"/>
    </source>
</evidence>
<dbReference type="OrthoDB" id="202537at2759"/>
<dbReference type="SMART" id="SM00640">
    <property type="entry name" value="Glyco_32"/>
    <property type="match status" value="1"/>
</dbReference>
<evidence type="ECO:0000256" key="3">
    <source>
        <dbReference type="ARBA" id="ARBA00023295"/>
    </source>
</evidence>
<sequence length="585" mass="65466">MQDTTDFNRWRPTYHIIAAHGWMNDPCAPGYNSSTGCYHVNFQWNPKGHTWGNMSWGSAVSSNLVDWTISRTPSMVPTSTQDQCGVFTGALQPHDEGPATSSDQRKLTAFYTSAQKLPINHRLPYTRSSEKLAVATSIDNGKTWQRASDNIIVAEPPVGYDAISWRDPFIGTWKSVDDLRGVASAQSGLYGIISGGLRGQTPTVFLYHISPSTSDWAFLSTLVDLGLNYQPSRWTGGDFGANWEVTNFLTLSGKDGRKRDILITSVEGMKEDRDGGELSKDHRQMWMCGTLERRGDRIQMQHQFGGSLDYGCFYAVNGFWDPLTRQFVAFGWIFEEDLPADLVARQGWSGCLSIPRVANLKTWKGVVGTIHSELVDLTCFASVQETDGTYTMQTVSLTPDPRLQNRRVRHLSASQPFEDNISACASPHKQIEFALSFQVGDSDQNVGFDILHSSDHSQYTRVYLHPPSESLRIDRSRSTSIANINVSPKTAPHTLFSFRDGEKTRREDLDFHVFFDVSVLEVFVNDRVAITTRVYPEEGSVYGIRIYINDEGRSSSKDLNGAKSAVASLRSCDIWELQGGMHYKE</sequence>
<dbReference type="Pfam" id="PF08244">
    <property type="entry name" value="Glyco_hydro_32C"/>
    <property type="match status" value="1"/>
</dbReference>
<keyword evidence="3 4" id="KW-0326">Glycosidase</keyword>
<dbReference type="Proteomes" id="UP000717696">
    <property type="component" value="Unassembled WGS sequence"/>
</dbReference>
<comment type="similarity">
    <text evidence="1 4">Belongs to the glycosyl hydrolase 32 family.</text>
</comment>
<comment type="caution">
    <text evidence="7">The sequence shown here is derived from an EMBL/GenBank/DDBJ whole genome shotgun (WGS) entry which is preliminary data.</text>
</comment>
<proteinExistence type="inferred from homology"/>
<evidence type="ECO:0000259" key="5">
    <source>
        <dbReference type="Pfam" id="PF00251"/>
    </source>
</evidence>
<dbReference type="InterPro" id="IPR013189">
    <property type="entry name" value="Glyco_hydro_32_C"/>
</dbReference>
<name>A0A9P9IJL0_9HYPO</name>
<dbReference type="CDD" id="cd18621">
    <property type="entry name" value="GH32_XdINV-like"/>
    <property type="match status" value="1"/>
</dbReference>
<feature type="domain" description="Glycosyl hydrolase family 32 C-terminal" evidence="6">
    <location>
        <begin position="421"/>
        <end position="551"/>
    </location>
</feature>
<evidence type="ECO:0000259" key="6">
    <source>
        <dbReference type="Pfam" id="PF08244"/>
    </source>
</evidence>
<dbReference type="Pfam" id="PF00251">
    <property type="entry name" value="Glyco_hydro_32N"/>
    <property type="match status" value="1"/>
</dbReference>
<dbReference type="InterPro" id="IPR013320">
    <property type="entry name" value="ConA-like_dom_sf"/>
</dbReference>
<gene>
    <name evidence="7" type="ORF">B0J13DRAFT_589568</name>
</gene>
<evidence type="ECO:0000256" key="1">
    <source>
        <dbReference type="ARBA" id="ARBA00009902"/>
    </source>
</evidence>
<dbReference type="SUPFAM" id="SSF49899">
    <property type="entry name" value="Concanavalin A-like lectins/glucanases"/>
    <property type="match status" value="1"/>
</dbReference>
<evidence type="ECO:0000256" key="2">
    <source>
        <dbReference type="ARBA" id="ARBA00022801"/>
    </source>
</evidence>
<dbReference type="AlphaFoldDB" id="A0A9P9IJL0"/>
<evidence type="ECO:0000313" key="8">
    <source>
        <dbReference type="Proteomes" id="UP000717696"/>
    </source>
</evidence>
<dbReference type="GO" id="GO:0005987">
    <property type="term" value="P:sucrose catabolic process"/>
    <property type="evidence" value="ECO:0007669"/>
    <property type="project" value="TreeGrafter"/>
</dbReference>
<protein>
    <submittedName>
        <fullName evidence="7">Glycoside hydrolase family 32 protein</fullName>
    </submittedName>
</protein>
<evidence type="ECO:0000313" key="7">
    <source>
        <dbReference type="EMBL" id="KAH7121834.1"/>
    </source>
</evidence>
<reference evidence="7" key="1">
    <citation type="journal article" date="2021" name="Nat. Commun.">
        <title>Genetic determinants of endophytism in the Arabidopsis root mycobiome.</title>
        <authorList>
            <person name="Mesny F."/>
            <person name="Miyauchi S."/>
            <person name="Thiergart T."/>
            <person name="Pickel B."/>
            <person name="Atanasova L."/>
            <person name="Karlsson M."/>
            <person name="Huettel B."/>
            <person name="Barry K.W."/>
            <person name="Haridas S."/>
            <person name="Chen C."/>
            <person name="Bauer D."/>
            <person name="Andreopoulos W."/>
            <person name="Pangilinan J."/>
            <person name="LaButti K."/>
            <person name="Riley R."/>
            <person name="Lipzen A."/>
            <person name="Clum A."/>
            <person name="Drula E."/>
            <person name="Henrissat B."/>
            <person name="Kohler A."/>
            <person name="Grigoriev I.V."/>
            <person name="Martin F.M."/>
            <person name="Hacquard S."/>
        </authorList>
    </citation>
    <scope>NUCLEOTIDE SEQUENCE</scope>
    <source>
        <strain evidence="7">MPI-CAGE-AT-0021</strain>
    </source>
</reference>
<keyword evidence="8" id="KW-1185">Reference proteome</keyword>
<dbReference type="GO" id="GO:0004575">
    <property type="term" value="F:sucrose alpha-glucosidase activity"/>
    <property type="evidence" value="ECO:0007669"/>
    <property type="project" value="TreeGrafter"/>
</dbReference>
<dbReference type="EMBL" id="JAGMUU010000027">
    <property type="protein sequence ID" value="KAH7121834.1"/>
    <property type="molecule type" value="Genomic_DNA"/>
</dbReference>
<keyword evidence="2 4" id="KW-0378">Hydrolase</keyword>